<gene>
    <name evidence="8" type="ORF">D6D24_00470</name>
</gene>
<evidence type="ECO:0000256" key="4">
    <source>
        <dbReference type="ARBA" id="ARBA00022989"/>
    </source>
</evidence>
<proteinExistence type="predicted"/>
<dbReference type="GO" id="GO:0005886">
    <property type="term" value="C:plasma membrane"/>
    <property type="evidence" value="ECO:0007669"/>
    <property type="project" value="TreeGrafter"/>
</dbReference>
<dbReference type="Proteomes" id="UP000308014">
    <property type="component" value="Unassembled WGS sequence"/>
</dbReference>
<evidence type="ECO:0000256" key="3">
    <source>
        <dbReference type="ARBA" id="ARBA00022692"/>
    </source>
</evidence>
<dbReference type="PANTHER" id="PTHR19432:SF35">
    <property type="entry name" value="SOLUTE CARRIER FAMILY 45 MEMBER 3 ISOFORM X1"/>
    <property type="match status" value="1"/>
</dbReference>
<feature type="transmembrane region" description="Helical" evidence="7">
    <location>
        <begin position="147"/>
        <end position="165"/>
    </location>
</feature>
<feature type="transmembrane region" description="Helical" evidence="7">
    <location>
        <begin position="219"/>
        <end position="237"/>
    </location>
</feature>
<dbReference type="PANTHER" id="PTHR19432">
    <property type="entry name" value="SUGAR TRANSPORTER"/>
    <property type="match status" value="1"/>
</dbReference>
<name>A0A4S8WDB2_AURPU</name>
<feature type="transmembrane region" description="Helical" evidence="7">
    <location>
        <begin position="450"/>
        <end position="471"/>
    </location>
</feature>
<evidence type="ECO:0000256" key="1">
    <source>
        <dbReference type="ARBA" id="ARBA00004141"/>
    </source>
</evidence>
<evidence type="ECO:0000256" key="2">
    <source>
        <dbReference type="ARBA" id="ARBA00022448"/>
    </source>
</evidence>
<evidence type="ECO:0000256" key="6">
    <source>
        <dbReference type="SAM" id="MobiDB-lite"/>
    </source>
</evidence>
<reference evidence="8 9" key="1">
    <citation type="submission" date="2018-10" db="EMBL/GenBank/DDBJ databases">
        <title>Fifty Aureobasidium pullulans genomes reveal a recombining polyextremotolerant generalist.</title>
        <authorList>
            <person name="Gostincar C."/>
            <person name="Turk M."/>
            <person name="Zajc J."/>
            <person name="Gunde-Cimerman N."/>
        </authorList>
    </citation>
    <scope>NUCLEOTIDE SEQUENCE [LARGE SCALE GENOMIC DNA]</scope>
    <source>
        <strain evidence="8 9">EXF-11318</strain>
    </source>
</reference>
<dbReference type="EMBL" id="QZAJ01000007">
    <property type="protein sequence ID" value="THW23609.1"/>
    <property type="molecule type" value="Genomic_DNA"/>
</dbReference>
<dbReference type="SUPFAM" id="SSF103473">
    <property type="entry name" value="MFS general substrate transporter"/>
    <property type="match status" value="2"/>
</dbReference>
<feature type="region of interest" description="Disordered" evidence="6">
    <location>
        <begin position="63"/>
        <end position="138"/>
    </location>
</feature>
<dbReference type="Pfam" id="PF13347">
    <property type="entry name" value="MFS_2"/>
    <property type="match status" value="1"/>
</dbReference>
<evidence type="ECO:0000313" key="8">
    <source>
        <dbReference type="EMBL" id="THW23609.1"/>
    </source>
</evidence>
<feature type="transmembrane region" description="Helical" evidence="7">
    <location>
        <begin position="257"/>
        <end position="276"/>
    </location>
</feature>
<feature type="transmembrane region" description="Helical" evidence="7">
    <location>
        <begin position="543"/>
        <end position="561"/>
    </location>
</feature>
<keyword evidence="4 7" id="KW-1133">Transmembrane helix</keyword>
<feature type="transmembrane region" description="Helical" evidence="7">
    <location>
        <begin position="567"/>
        <end position="591"/>
    </location>
</feature>
<dbReference type="CDD" id="cd17313">
    <property type="entry name" value="MFS_SLC45_SUC"/>
    <property type="match status" value="1"/>
</dbReference>
<comment type="caution">
    <text evidence="8">The sequence shown here is derived from an EMBL/GenBank/DDBJ whole genome shotgun (WGS) entry which is preliminary data.</text>
</comment>
<keyword evidence="5 7" id="KW-0472">Membrane</keyword>
<dbReference type="InterPro" id="IPR036259">
    <property type="entry name" value="MFS_trans_sf"/>
</dbReference>
<dbReference type="Gene3D" id="1.20.1250.20">
    <property type="entry name" value="MFS general substrate transporter like domains"/>
    <property type="match status" value="1"/>
</dbReference>
<feature type="transmembrane region" description="Helical" evidence="7">
    <location>
        <begin position="334"/>
        <end position="356"/>
    </location>
</feature>
<feature type="transmembrane region" description="Helical" evidence="7">
    <location>
        <begin position="177"/>
        <end position="198"/>
    </location>
</feature>
<keyword evidence="3 7" id="KW-0812">Transmembrane</keyword>
<keyword evidence="2" id="KW-0813">Transport</keyword>
<evidence type="ECO:0008006" key="10">
    <source>
        <dbReference type="Google" id="ProtNLM"/>
    </source>
</evidence>
<accession>A0A4S8WDB2</accession>
<protein>
    <recommendedName>
        <fullName evidence="10">MFS general substrate transporter</fullName>
    </recommendedName>
</protein>
<organism evidence="8 9">
    <name type="scientific">Aureobasidium pullulans</name>
    <name type="common">Black yeast</name>
    <name type="synonym">Pullularia pullulans</name>
    <dbReference type="NCBI Taxonomy" id="5580"/>
    <lineage>
        <taxon>Eukaryota</taxon>
        <taxon>Fungi</taxon>
        <taxon>Dikarya</taxon>
        <taxon>Ascomycota</taxon>
        <taxon>Pezizomycotina</taxon>
        <taxon>Dothideomycetes</taxon>
        <taxon>Dothideomycetidae</taxon>
        <taxon>Dothideales</taxon>
        <taxon>Saccotheciaceae</taxon>
        <taxon>Aureobasidium</taxon>
    </lineage>
</organism>
<evidence type="ECO:0000313" key="9">
    <source>
        <dbReference type="Proteomes" id="UP000308014"/>
    </source>
</evidence>
<dbReference type="GO" id="GO:0008506">
    <property type="term" value="F:sucrose:proton symporter activity"/>
    <property type="evidence" value="ECO:0007669"/>
    <property type="project" value="TreeGrafter"/>
</dbReference>
<evidence type="ECO:0000256" key="7">
    <source>
        <dbReference type="SAM" id="Phobius"/>
    </source>
</evidence>
<sequence>MVIPFGLLDRTDSEQLHASRFHQEQGDAMRELARVSPHKDSKPLVLSLSPCLRLCSQQLCPEYGPDLPSPRPRGILKNASYNRDSYHGRPSPSLDMPKEQEDQDETSPLIRPQSEGVESPLTLSTIPSPEDSENWNEADTEDTKSSWYLVLLTLSIGGLQIAWSVELSNGSPYLLSLGISKSLLAFVWIAGPLSGTLVQPYVGIKSDRCRSKWGKRRPFIVAGALATIISLVLLAWTKEIVQNFFALFQVGAESQTVHVVSIVWAVSFIYILDFSINTIQAAIRAFIVDNAPTHQQNDANAWASRMSGFGNILGYLSGYVNLPRYLGFFGNTQFKVLCVIAVLALTITVGISCLSIQERDPRLEGNPPPQKGGVLSFFVELYRSMKRLPPQVRKVCAVQFFAWIGWFPFLFYITTYIGEIYVEPYFVENPHMSPKEIDATWERATRIGTFALLIFAFTNLAAAVVLPLLIAPGFEPPSPQPHTPLTPHAYTPTTPRSMTGSDYFAYTPQHSTSKLNLSEPSRWERIKSRMPSVQMSAFTLRRAWILSHLLFAAATFLTFFVHDTTTATILVAFIGIPWALSNWAPFALIAAEISKREAIRRNQIPAPATAEGQALANGDDPAQGADQAGVILGIHNVAIAAPQVIATLVSSAIFKALQKPRGTPGDDSVAWVLRFGGLAALVAAYLTTRITEEGEEEEL</sequence>
<comment type="subcellular location">
    <subcellularLocation>
        <location evidence="1">Membrane</location>
        <topology evidence="1">Multi-pass membrane protein</topology>
    </subcellularLocation>
</comment>
<feature type="transmembrane region" description="Helical" evidence="7">
    <location>
        <begin position="395"/>
        <end position="417"/>
    </location>
</feature>
<evidence type="ECO:0000256" key="5">
    <source>
        <dbReference type="ARBA" id="ARBA00023136"/>
    </source>
</evidence>
<dbReference type="AlphaFoldDB" id="A0A4S8WDB2"/>